<sequence length="58" mass="6138">AVIPDGGVGIGLGDFVDAVGWGRKRDVSRPARHLGRTPMRPHAVVAAADLRHGQRDSL</sequence>
<organism evidence="1">
    <name type="scientific">uncultured Sphingomonadaceae bacterium</name>
    <dbReference type="NCBI Taxonomy" id="169976"/>
    <lineage>
        <taxon>Bacteria</taxon>
        <taxon>Pseudomonadati</taxon>
        <taxon>Pseudomonadota</taxon>
        <taxon>Alphaproteobacteria</taxon>
        <taxon>Sphingomonadales</taxon>
        <taxon>Sphingomonadaceae</taxon>
        <taxon>environmental samples</taxon>
    </lineage>
</organism>
<proteinExistence type="predicted"/>
<reference evidence="1" key="1">
    <citation type="submission" date="2020-02" db="EMBL/GenBank/DDBJ databases">
        <authorList>
            <person name="Meier V. D."/>
        </authorList>
    </citation>
    <scope>NUCLEOTIDE SEQUENCE</scope>
    <source>
        <strain evidence="1">AVDCRST_MAG91</strain>
    </source>
</reference>
<feature type="non-terminal residue" evidence="1">
    <location>
        <position position="58"/>
    </location>
</feature>
<dbReference type="EMBL" id="CADCVX010000562">
    <property type="protein sequence ID" value="CAA9534135.1"/>
    <property type="molecule type" value="Genomic_DNA"/>
</dbReference>
<name>A0A6J4TXB8_9SPHN</name>
<accession>A0A6J4TXB8</accession>
<protein>
    <submittedName>
        <fullName evidence="1">Uncharacterized protein</fullName>
    </submittedName>
</protein>
<feature type="non-terminal residue" evidence="1">
    <location>
        <position position="1"/>
    </location>
</feature>
<gene>
    <name evidence="1" type="ORF">AVDCRST_MAG91-3222</name>
</gene>
<dbReference type="AlphaFoldDB" id="A0A6J4TXB8"/>
<evidence type="ECO:0000313" key="1">
    <source>
        <dbReference type="EMBL" id="CAA9534135.1"/>
    </source>
</evidence>